<dbReference type="GO" id="GO:0019867">
    <property type="term" value="C:outer membrane"/>
    <property type="evidence" value="ECO:0007669"/>
    <property type="project" value="InterPro"/>
</dbReference>
<dbReference type="EMBL" id="CP040078">
    <property type="protein sequence ID" value="QCP54405.1"/>
    <property type="molecule type" value="Genomic_DNA"/>
</dbReference>
<feature type="domain" description="Trimeric autotransporter adhesin YadA-like head" evidence="3">
    <location>
        <begin position="156"/>
        <end position="172"/>
    </location>
</feature>
<dbReference type="SUPFAM" id="SSF101967">
    <property type="entry name" value="Adhesin YadA, collagen-binding domain"/>
    <property type="match status" value="3"/>
</dbReference>
<dbReference type="Pfam" id="PF05658">
    <property type="entry name" value="YadA_head"/>
    <property type="match status" value="6"/>
</dbReference>
<dbReference type="KEGG" id="tvl:FAZ95_36355"/>
<dbReference type="SUPFAM" id="SSF54523">
    <property type="entry name" value="Pili subunits"/>
    <property type="match status" value="1"/>
</dbReference>
<dbReference type="InterPro" id="IPR011049">
    <property type="entry name" value="Serralysin-like_metalloprot_C"/>
</dbReference>
<dbReference type="Proteomes" id="UP000298656">
    <property type="component" value="Chromosome 2"/>
</dbReference>
<evidence type="ECO:0000256" key="2">
    <source>
        <dbReference type="ARBA" id="ARBA00022927"/>
    </source>
</evidence>
<dbReference type="Gene3D" id="2.150.10.10">
    <property type="entry name" value="Serralysin-like metalloprotease, C-terminal"/>
    <property type="match status" value="3"/>
</dbReference>
<evidence type="ECO:0000256" key="1">
    <source>
        <dbReference type="ARBA" id="ARBA00022448"/>
    </source>
</evidence>
<protein>
    <recommendedName>
        <fullName evidence="8">Adhesin</fullName>
    </recommendedName>
</protein>
<feature type="domain" description="Trimeric autotransporter adhesin YadA-like head" evidence="3">
    <location>
        <begin position="645"/>
        <end position="671"/>
    </location>
</feature>
<gene>
    <name evidence="6" type="ORF">FAZ95_36355</name>
</gene>
<keyword evidence="1" id="KW-0813">Transport</keyword>
<accession>A0A4P8J200</accession>
<name>A0A4P8J200_9BURK</name>
<evidence type="ECO:0000259" key="4">
    <source>
        <dbReference type="Pfam" id="PF05662"/>
    </source>
</evidence>
<evidence type="ECO:0000313" key="7">
    <source>
        <dbReference type="Proteomes" id="UP000298656"/>
    </source>
</evidence>
<dbReference type="Pfam" id="PF05662">
    <property type="entry name" value="YadA_stalk"/>
    <property type="match status" value="3"/>
</dbReference>
<feature type="domain" description="Trimeric autotransporter adhesin YadA-like stalk" evidence="4">
    <location>
        <begin position="857"/>
        <end position="893"/>
    </location>
</feature>
<sequence length="963" mass="92224">MRVHKKETSHALSRSATVVQGIVIVGLNCMNAVFRSIWSEALGMWVAVSELPASRGKTGNSQTLLAPRQSDEHCSIGVTAGEASRGYEVGVRTQGALFSRPIVTTILLAFGNLSPIFAHAQYSAGGGVANGGSSIAIGTGAVATPAPGGSFGNVGTAIGPGAVAYGHDTVALDAQVGAAPVVAATAPGQQQFVNTTAPNAIGIGASIGQGSGAGLVESSSQEAIGIGSSMGYSANGGQGAADHSILIGTFAQGGTADAAGSVGGSSSSVALGHYITIGAASVGGAGSGNKASAFQAVLMGSESNLGSAAYAQFGLASNSSVTADNSVLIGASSQLGFVNNSNETVSAQNAVLIGSGSRLGVDANANNSILIGTGSSVGVSGANALNSVAIGSGETVNASSSIAIGTGNVVSGNNSGAIGDPTTITGSGTYTLGNNNGAVGANESGIFGNNNTLPTGSDNSRIVGNANTVNAPDSFVLGNNVTVNNANNVVLGNNSADKVAVQISSAAIPSVIATLNPDGTTSYAAGPAITYGNFAGTATGVVSVGAPGAERQIVNVAPGAINATSTDAVNGSQLYAVASQISALGGNVTTIVDNAQTHYYSVNDGGTQSANYNNAGASGIDALAAGTGASAAGANATAVGNAAAASATNSLAVGSKASATVANSVALGSGSTTTAATATSGTTIRGQSYTFAGATPTGVVSVGSVGADRQVQNVAAGQLTATSTDAVNGSQLYATNQAIDSLSNTVTATATHYYSVNDGGAQQSNYEGGGASGANSVAIGPGASASGASTVALGQNAAAAGQNATAIGANASATANNAVAMGANAVANGANSVAIGAGSVATQANTVSVGSTGNERRITNVAAGTNPTDAVNVSQLNAAASQNLYSAQRYTDRGVAAALAIPSVPMLSVGDKWIGAAAGTYGNATALGVAIAYQATPNLNVAGGVSSAIGGSTALKVQAGYRW</sequence>
<feature type="domain" description="Trimeric autotransporter adhesin YadA-like head" evidence="3">
    <location>
        <begin position="617"/>
        <end position="642"/>
    </location>
</feature>
<organism evidence="6 7">
    <name type="scientific">Trinickia violacea</name>
    <dbReference type="NCBI Taxonomy" id="2571746"/>
    <lineage>
        <taxon>Bacteria</taxon>
        <taxon>Pseudomonadati</taxon>
        <taxon>Pseudomonadota</taxon>
        <taxon>Betaproteobacteria</taxon>
        <taxon>Burkholderiales</taxon>
        <taxon>Burkholderiaceae</taxon>
        <taxon>Trinickia</taxon>
    </lineage>
</organism>
<feature type="domain" description="Trimeric autotransporter adhesin YadA-like head" evidence="3">
    <location>
        <begin position="771"/>
        <end position="797"/>
    </location>
</feature>
<dbReference type="InterPro" id="IPR008635">
    <property type="entry name" value="Coiled_stalk_dom"/>
</dbReference>
<evidence type="ECO:0000313" key="6">
    <source>
        <dbReference type="EMBL" id="QCP54405.1"/>
    </source>
</evidence>
<dbReference type="AlphaFoldDB" id="A0A4P8J200"/>
<evidence type="ECO:0008006" key="8">
    <source>
        <dbReference type="Google" id="ProtNLM"/>
    </source>
</evidence>
<feature type="domain" description="Trimeric autotransporter adhesin YadA-like head" evidence="3">
    <location>
        <begin position="799"/>
        <end position="825"/>
    </location>
</feature>
<evidence type="ECO:0000259" key="3">
    <source>
        <dbReference type="Pfam" id="PF05658"/>
    </source>
</evidence>
<dbReference type="GO" id="GO:0015031">
    <property type="term" value="P:protein transport"/>
    <property type="evidence" value="ECO:0007669"/>
    <property type="project" value="UniProtKB-KW"/>
</dbReference>
<dbReference type="InterPro" id="IPR008640">
    <property type="entry name" value="Adhesin_Head_dom"/>
</dbReference>
<feature type="domain" description="Trimeric autotransporter adhesin YadA-like stalk" evidence="4">
    <location>
        <begin position="710"/>
        <end position="748"/>
    </location>
</feature>
<proteinExistence type="predicted"/>
<dbReference type="OrthoDB" id="1632057at2"/>
<dbReference type="Pfam" id="PF13018">
    <property type="entry name" value="ESPR"/>
    <property type="match status" value="1"/>
</dbReference>
<feature type="domain" description="ESPR" evidence="5">
    <location>
        <begin position="30"/>
        <end position="63"/>
    </location>
</feature>
<feature type="domain" description="Trimeric autotransporter adhesin YadA-like head" evidence="3">
    <location>
        <begin position="827"/>
        <end position="851"/>
    </location>
</feature>
<keyword evidence="7" id="KW-1185">Reference proteome</keyword>
<keyword evidence="2" id="KW-0653">Protein transport</keyword>
<dbReference type="InterPro" id="IPR024973">
    <property type="entry name" value="ESPR"/>
</dbReference>
<dbReference type="InterPro" id="IPR045584">
    <property type="entry name" value="Pilin-like"/>
</dbReference>
<feature type="domain" description="Trimeric autotransporter adhesin YadA-like stalk" evidence="4">
    <location>
        <begin position="552"/>
        <end position="595"/>
    </location>
</feature>
<reference evidence="6 7" key="1">
    <citation type="submission" date="2019-05" db="EMBL/GenBank/DDBJ databases">
        <title>Burkholderia sp. DHOD12, isolated from subtropical forest soil.</title>
        <authorList>
            <person name="Gao Z.-H."/>
            <person name="Qiu L.-H."/>
        </authorList>
    </citation>
    <scope>NUCLEOTIDE SEQUENCE [LARGE SCALE GENOMIC DNA]</scope>
    <source>
        <strain evidence="6 7">DHOD12</strain>
    </source>
</reference>
<evidence type="ECO:0000259" key="5">
    <source>
        <dbReference type="Pfam" id="PF13018"/>
    </source>
</evidence>